<evidence type="ECO:0000313" key="2">
    <source>
        <dbReference type="EMBL" id="HGB14054.1"/>
    </source>
</evidence>
<dbReference type="GO" id="GO:0016491">
    <property type="term" value="F:oxidoreductase activity"/>
    <property type="evidence" value="ECO:0007669"/>
    <property type="project" value="InterPro"/>
</dbReference>
<protein>
    <recommendedName>
        <fullName evidence="1">Rubrerythrin diiron-binding domain-containing protein</fullName>
    </recommendedName>
</protein>
<feature type="domain" description="Rubrerythrin diiron-binding" evidence="1">
    <location>
        <begin position="95"/>
        <end position="146"/>
    </location>
</feature>
<sequence length="155" mass="17844">MKKPAALRKELVDLIHEAINQHELARDFYHKMAHLATKPETREIFEFLEKDAEENKARLRQCLTPEGCPVVPPAHDAHLAEHLKTPPITPDLSPKDALALAIKRSEALVRFYQTLAELQTPGEIRSRLEYLAKAELSHKEKLEYLYDNVAFPEVW</sequence>
<comment type="caution">
    <text evidence="2">The sequence shown here is derived from an EMBL/GenBank/DDBJ whole genome shotgun (WGS) entry which is preliminary data.</text>
</comment>
<evidence type="ECO:0000259" key="1">
    <source>
        <dbReference type="Pfam" id="PF02915"/>
    </source>
</evidence>
<name>A0A7C3WPV7_9BACT</name>
<reference evidence="2" key="1">
    <citation type="journal article" date="2020" name="mSystems">
        <title>Genome- and Community-Level Interaction Insights into Carbon Utilization and Element Cycling Functions of Hydrothermarchaeota in Hydrothermal Sediment.</title>
        <authorList>
            <person name="Zhou Z."/>
            <person name="Liu Y."/>
            <person name="Xu W."/>
            <person name="Pan J."/>
            <person name="Luo Z.H."/>
            <person name="Li M."/>
        </authorList>
    </citation>
    <scope>NUCLEOTIDE SEQUENCE [LARGE SCALE GENOMIC DNA]</scope>
    <source>
        <strain evidence="2">SpSt-776</strain>
    </source>
</reference>
<dbReference type="Pfam" id="PF02915">
    <property type="entry name" value="Rubrerythrin"/>
    <property type="match status" value="1"/>
</dbReference>
<dbReference type="InterPro" id="IPR003251">
    <property type="entry name" value="Rr_diiron-bd_dom"/>
</dbReference>
<dbReference type="InterPro" id="IPR012347">
    <property type="entry name" value="Ferritin-like"/>
</dbReference>
<dbReference type="GO" id="GO:0046872">
    <property type="term" value="F:metal ion binding"/>
    <property type="evidence" value="ECO:0007669"/>
    <property type="project" value="InterPro"/>
</dbReference>
<dbReference type="SUPFAM" id="SSF47240">
    <property type="entry name" value="Ferritin-like"/>
    <property type="match status" value="1"/>
</dbReference>
<dbReference type="Gene3D" id="1.20.1260.10">
    <property type="match status" value="1"/>
</dbReference>
<dbReference type="AlphaFoldDB" id="A0A7C3WPV7"/>
<organism evidence="2">
    <name type="scientific">Desulfobacca acetoxidans</name>
    <dbReference type="NCBI Taxonomy" id="60893"/>
    <lineage>
        <taxon>Bacteria</taxon>
        <taxon>Pseudomonadati</taxon>
        <taxon>Thermodesulfobacteriota</taxon>
        <taxon>Desulfobaccia</taxon>
        <taxon>Desulfobaccales</taxon>
        <taxon>Desulfobaccaceae</taxon>
        <taxon>Desulfobacca</taxon>
    </lineage>
</organism>
<proteinExistence type="predicted"/>
<dbReference type="InterPro" id="IPR009078">
    <property type="entry name" value="Ferritin-like_SF"/>
</dbReference>
<dbReference type="EMBL" id="DTHB01000016">
    <property type="protein sequence ID" value="HGB14054.1"/>
    <property type="molecule type" value="Genomic_DNA"/>
</dbReference>
<gene>
    <name evidence="2" type="ORF">ENV62_02280</name>
</gene>
<accession>A0A7C3WPV7</accession>